<protein>
    <recommendedName>
        <fullName evidence="2">histidine kinase</fullName>
        <ecNumber evidence="2">2.7.13.3</ecNumber>
    </recommendedName>
</protein>
<feature type="domain" description="Histidine kinase" evidence="8">
    <location>
        <begin position="46"/>
        <end position="150"/>
    </location>
</feature>
<dbReference type="InterPro" id="IPR004358">
    <property type="entry name" value="Sig_transdc_His_kin-like_C"/>
</dbReference>
<dbReference type="GO" id="GO:0005524">
    <property type="term" value="F:ATP binding"/>
    <property type="evidence" value="ECO:0007669"/>
    <property type="project" value="UniProtKB-KW"/>
</dbReference>
<dbReference type="Proteomes" id="UP000002217">
    <property type="component" value="Chromosome"/>
</dbReference>
<evidence type="ECO:0000256" key="2">
    <source>
        <dbReference type="ARBA" id="ARBA00012438"/>
    </source>
</evidence>
<proteinExistence type="predicted"/>
<dbReference type="InterPro" id="IPR036890">
    <property type="entry name" value="HATPase_C_sf"/>
</dbReference>
<sequence length="150" mass="17309">MKYLMRWLRDYLTNAFLYYIEKRMFCSSIDNYINLKLKKIFMFLMDEKEIRQLIINLVRNGLEAMTSGKFLTISTYIDNDEVVLTVQDRGNGIPAEILDKIGTPFFTTKDNGTGLGLATCYSIANRHNASIKIDTGTEGTTFHVRFRKVV</sequence>
<dbReference type="InterPro" id="IPR003594">
    <property type="entry name" value="HATPase_dom"/>
</dbReference>
<dbReference type="PANTHER" id="PTHR43065:SF46">
    <property type="entry name" value="C4-DICARBOXYLATE TRANSPORT SENSOR PROTEIN DCTB"/>
    <property type="match status" value="1"/>
</dbReference>
<evidence type="ECO:0000259" key="8">
    <source>
        <dbReference type="PROSITE" id="PS50109"/>
    </source>
</evidence>
<reference evidence="9 10" key="1">
    <citation type="journal article" date="2009" name="Stand. Genomic Sci.">
        <title>Complete genome sequence of Desulfotomaculum acetoxidans type strain (5575).</title>
        <authorList>
            <person name="Spring S."/>
            <person name="Lapidus A."/>
            <person name="Schroder M."/>
            <person name="Gleim D."/>
            <person name="Sims D."/>
            <person name="Meincke L."/>
            <person name="Glavina Del Rio T."/>
            <person name="Tice H."/>
            <person name="Copeland A."/>
            <person name="Cheng J.F."/>
            <person name="Lucas S."/>
            <person name="Chen F."/>
            <person name="Nolan M."/>
            <person name="Bruce D."/>
            <person name="Goodwin L."/>
            <person name="Pitluck S."/>
            <person name="Ivanova N."/>
            <person name="Mavromatis K."/>
            <person name="Mikhailova N."/>
            <person name="Pati A."/>
            <person name="Chen A."/>
            <person name="Palaniappan K."/>
            <person name="Land M."/>
            <person name="Hauser L."/>
            <person name="Chang Y.J."/>
            <person name="Jeffries C.D."/>
            <person name="Chain P."/>
            <person name="Saunders E."/>
            <person name="Brettin T."/>
            <person name="Detter J.C."/>
            <person name="Goker M."/>
            <person name="Bristow J."/>
            <person name="Eisen J.A."/>
            <person name="Markowitz V."/>
            <person name="Hugenholtz P."/>
            <person name="Kyrpides N.C."/>
            <person name="Klenk H.P."/>
            <person name="Han C."/>
        </authorList>
    </citation>
    <scope>NUCLEOTIDE SEQUENCE [LARGE SCALE GENOMIC DNA]</scope>
    <source>
        <strain evidence="10">ATCC 49208 / DSM 771 / VKM B-1644</strain>
    </source>
</reference>
<dbReference type="EC" id="2.7.13.3" evidence="2"/>
<dbReference type="SMART" id="SM00387">
    <property type="entry name" value="HATPase_c"/>
    <property type="match status" value="1"/>
</dbReference>
<name>C8VYA3_DESAS</name>
<dbReference type="InterPro" id="IPR005467">
    <property type="entry name" value="His_kinase_dom"/>
</dbReference>
<evidence type="ECO:0000313" key="10">
    <source>
        <dbReference type="Proteomes" id="UP000002217"/>
    </source>
</evidence>
<evidence type="ECO:0000256" key="4">
    <source>
        <dbReference type="ARBA" id="ARBA00022741"/>
    </source>
</evidence>
<dbReference type="PANTHER" id="PTHR43065">
    <property type="entry name" value="SENSOR HISTIDINE KINASE"/>
    <property type="match status" value="1"/>
</dbReference>
<keyword evidence="3" id="KW-0808">Transferase</keyword>
<dbReference type="AlphaFoldDB" id="C8VYA3"/>
<dbReference type="GO" id="GO:0000160">
    <property type="term" value="P:phosphorelay signal transduction system"/>
    <property type="evidence" value="ECO:0007669"/>
    <property type="project" value="UniProtKB-KW"/>
</dbReference>
<dbReference type="SUPFAM" id="SSF55874">
    <property type="entry name" value="ATPase domain of HSP90 chaperone/DNA topoisomerase II/histidine kinase"/>
    <property type="match status" value="1"/>
</dbReference>
<evidence type="ECO:0000256" key="5">
    <source>
        <dbReference type="ARBA" id="ARBA00022777"/>
    </source>
</evidence>
<evidence type="ECO:0000256" key="1">
    <source>
        <dbReference type="ARBA" id="ARBA00000085"/>
    </source>
</evidence>
<dbReference type="Pfam" id="PF02518">
    <property type="entry name" value="HATPase_c"/>
    <property type="match status" value="1"/>
</dbReference>
<dbReference type="GO" id="GO:0004673">
    <property type="term" value="F:protein histidine kinase activity"/>
    <property type="evidence" value="ECO:0007669"/>
    <property type="project" value="UniProtKB-EC"/>
</dbReference>
<gene>
    <name evidence="9" type="ordered locus">Dtox_1946</name>
</gene>
<dbReference type="EMBL" id="CP001720">
    <property type="protein sequence ID" value="ACV62784.1"/>
    <property type="molecule type" value="Genomic_DNA"/>
</dbReference>
<dbReference type="PRINTS" id="PR00344">
    <property type="entry name" value="BCTRLSENSOR"/>
</dbReference>
<keyword evidence="5 9" id="KW-0418">Kinase</keyword>
<dbReference type="OrthoDB" id="505470at2"/>
<evidence type="ECO:0000256" key="3">
    <source>
        <dbReference type="ARBA" id="ARBA00022679"/>
    </source>
</evidence>
<keyword evidence="7" id="KW-0902">Two-component regulatory system</keyword>
<evidence type="ECO:0000256" key="7">
    <source>
        <dbReference type="ARBA" id="ARBA00023012"/>
    </source>
</evidence>
<keyword evidence="10" id="KW-1185">Reference proteome</keyword>
<accession>C8VYA3</accession>
<dbReference type="Gene3D" id="3.30.565.10">
    <property type="entry name" value="Histidine kinase-like ATPase, C-terminal domain"/>
    <property type="match status" value="1"/>
</dbReference>
<comment type="catalytic activity">
    <reaction evidence="1">
        <text>ATP + protein L-histidine = ADP + protein N-phospho-L-histidine.</text>
        <dbReference type="EC" id="2.7.13.3"/>
    </reaction>
</comment>
<dbReference type="STRING" id="485916.Dtox_1946"/>
<dbReference type="HOGENOM" id="CLU_1737575_0_0_9"/>
<dbReference type="eggNOG" id="COG3852">
    <property type="taxonomic scope" value="Bacteria"/>
</dbReference>
<evidence type="ECO:0000256" key="6">
    <source>
        <dbReference type="ARBA" id="ARBA00022840"/>
    </source>
</evidence>
<organism evidence="9 10">
    <name type="scientific">Desulfofarcimen acetoxidans (strain ATCC 49208 / DSM 771 / KCTC 5769 / VKM B-1644 / 5575)</name>
    <name type="common">Desulfotomaculum acetoxidans</name>
    <dbReference type="NCBI Taxonomy" id="485916"/>
    <lineage>
        <taxon>Bacteria</taxon>
        <taxon>Bacillati</taxon>
        <taxon>Bacillota</taxon>
        <taxon>Clostridia</taxon>
        <taxon>Eubacteriales</taxon>
        <taxon>Peptococcaceae</taxon>
        <taxon>Desulfofarcimen</taxon>
    </lineage>
</organism>
<dbReference type="PROSITE" id="PS50109">
    <property type="entry name" value="HIS_KIN"/>
    <property type="match status" value="1"/>
</dbReference>
<keyword evidence="6" id="KW-0067">ATP-binding</keyword>
<keyword evidence="4" id="KW-0547">Nucleotide-binding</keyword>
<dbReference type="KEGG" id="dae:Dtox_1946"/>
<evidence type="ECO:0000313" key="9">
    <source>
        <dbReference type="EMBL" id="ACV62784.1"/>
    </source>
</evidence>